<dbReference type="AlphaFoldDB" id="A0AA86S0X0"/>
<dbReference type="Gramene" id="rna-AYBTSS11_LOCUS6999">
    <property type="protein sequence ID" value="CAJ1935602.1"/>
    <property type="gene ID" value="gene-AYBTSS11_LOCUS6999"/>
</dbReference>
<keyword evidence="2" id="KW-1185">Reference proteome</keyword>
<reference evidence="1" key="1">
    <citation type="submission" date="2023-10" db="EMBL/GenBank/DDBJ databases">
        <authorList>
            <person name="Domelevo Entfellner J.-B."/>
        </authorList>
    </citation>
    <scope>NUCLEOTIDE SEQUENCE</scope>
</reference>
<evidence type="ECO:0000313" key="2">
    <source>
        <dbReference type="Proteomes" id="UP001189624"/>
    </source>
</evidence>
<accession>A0AA86S0X0</accession>
<sequence>IITEDQELILQNKNLNKTKDLTIEEIEVCLMCAFQNNTKVEEKKAIKDKFGEDNEVIKDRRRGNQQYIFLTNLKHN</sequence>
<organism evidence="1 2">
    <name type="scientific">Sphenostylis stenocarpa</name>
    <dbReference type="NCBI Taxonomy" id="92480"/>
    <lineage>
        <taxon>Eukaryota</taxon>
        <taxon>Viridiplantae</taxon>
        <taxon>Streptophyta</taxon>
        <taxon>Embryophyta</taxon>
        <taxon>Tracheophyta</taxon>
        <taxon>Spermatophyta</taxon>
        <taxon>Magnoliopsida</taxon>
        <taxon>eudicotyledons</taxon>
        <taxon>Gunneridae</taxon>
        <taxon>Pentapetalae</taxon>
        <taxon>rosids</taxon>
        <taxon>fabids</taxon>
        <taxon>Fabales</taxon>
        <taxon>Fabaceae</taxon>
        <taxon>Papilionoideae</taxon>
        <taxon>50 kb inversion clade</taxon>
        <taxon>NPAAA clade</taxon>
        <taxon>indigoferoid/millettioid clade</taxon>
        <taxon>Phaseoleae</taxon>
        <taxon>Sphenostylis</taxon>
    </lineage>
</organism>
<feature type="non-terminal residue" evidence="1">
    <location>
        <position position="1"/>
    </location>
</feature>
<dbReference type="EMBL" id="OY731400">
    <property type="protein sequence ID" value="CAJ1935602.1"/>
    <property type="molecule type" value="Genomic_DNA"/>
</dbReference>
<dbReference type="Proteomes" id="UP001189624">
    <property type="component" value="Chromosome 3"/>
</dbReference>
<gene>
    <name evidence="1" type="ORF">AYBTSS11_LOCUS6999</name>
</gene>
<evidence type="ECO:0000313" key="1">
    <source>
        <dbReference type="EMBL" id="CAJ1935602.1"/>
    </source>
</evidence>
<name>A0AA86S0X0_9FABA</name>
<protein>
    <submittedName>
        <fullName evidence="1">Uncharacterized protein</fullName>
    </submittedName>
</protein>
<proteinExistence type="predicted"/>